<dbReference type="OrthoDB" id="1911481at2"/>
<dbReference type="RefSeq" id="WP_104409146.1">
    <property type="nucleotide sequence ID" value="NZ_PTIS01000002.1"/>
</dbReference>
<protein>
    <submittedName>
        <fullName evidence="1">Uncharacterized protein</fullName>
    </submittedName>
</protein>
<evidence type="ECO:0000313" key="1">
    <source>
        <dbReference type="EMBL" id="PPK49115.1"/>
    </source>
</evidence>
<dbReference type="STRING" id="37659.GCA_000703125_01624"/>
<reference evidence="1 2" key="1">
    <citation type="submission" date="2018-02" db="EMBL/GenBank/DDBJ databases">
        <title>Genomic Encyclopedia of Archaeal and Bacterial Type Strains, Phase II (KMG-II): from individual species to whole genera.</title>
        <authorList>
            <person name="Goeker M."/>
        </authorList>
    </citation>
    <scope>NUCLEOTIDE SEQUENCE [LARGE SCALE GENOMIC DNA]</scope>
    <source>
        <strain evidence="1 2">DSM 15099</strain>
    </source>
</reference>
<proteinExistence type="predicted"/>
<accession>A0A2S6FZN9</accession>
<sequence>MNDKIKETEDNILRYLYENRLKSPQSLAKIRYAANLEEDRAFKKILKASLESLISKNFIKKQENRGNYKIEDEAVEYVEKILL</sequence>
<dbReference type="EMBL" id="PTIS01000002">
    <property type="protein sequence ID" value="PPK49115.1"/>
    <property type="molecule type" value="Genomic_DNA"/>
</dbReference>
<comment type="caution">
    <text evidence="1">The sequence shown here is derived from an EMBL/GenBank/DDBJ whole genome shotgun (WGS) entry which is preliminary data.</text>
</comment>
<evidence type="ECO:0000313" key="2">
    <source>
        <dbReference type="Proteomes" id="UP000239863"/>
    </source>
</evidence>
<gene>
    <name evidence="1" type="ORF">BD821_10226</name>
</gene>
<dbReference type="Proteomes" id="UP000239863">
    <property type="component" value="Unassembled WGS sequence"/>
</dbReference>
<organism evidence="1 2">
    <name type="scientific">Clostridium algidicarnis DSM 15099</name>
    <dbReference type="NCBI Taxonomy" id="1121295"/>
    <lineage>
        <taxon>Bacteria</taxon>
        <taxon>Bacillati</taxon>
        <taxon>Bacillota</taxon>
        <taxon>Clostridia</taxon>
        <taxon>Eubacteriales</taxon>
        <taxon>Clostridiaceae</taxon>
        <taxon>Clostridium</taxon>
    </lineage>
</organism>
<dbReference type="AlphaFoldDB" id="A0A2S6FZN9"/>
<name>A0A2S6FZN9_9CLOT</name>